<accession>A0ABS5IL41</accession>
<keyword evidence="5 6" id="KW-0472">Membrane</keyword>
<organism evidence="8 9">
    <name type="scientific">Microbacterium paraoxydans</name>
    <dbReference type="NCBI Taxonomy" id="199592"/>
    <lineage>
        <taxon>Bacteria</taxon>
        <taxon>Bacillati</taxon>
        <taxon>Actinomycetota</taxon>
        <taxon>Actinomycetes</taxon>
        <taxon>Micrococcales</taxon>
        <taxon>Microbacteriaceae</taxon>
        <taxon>Microbacterium</taxon>
    </lineage>
</organism>
<sequence>MAPYDIVWSIGLVPVLVLMGTALVSLFRRVPRLTLIVSIVWFFVIVLLPVVGPLLWFLFRAVYRKRPEMENT</sequence>
<dbReference type="InterPro" id="IPR027379">
    <property type="entry name" value="CLS_N"/>
</dbReference>
<evidence type="ECO:0000256" key="5">
    <source>
        <dbReference type="ARBA" id="ARBA00023136"/>
    </source>
</evidence>
<dbReference type="Proteomes" id="UP000678243">
    <property type="component" value="Unassembled WGS sequence"/>
</dbReference>
<comment type="caution">
    <text evidence="8">The sequence shown here is derived from an EMBL/GenBank/DDBJ whole genome shotgun (WGS) entry which is preliminary data.</text>
</comment>
<name>A0ABS5IL41_9MICO</name>
<evidence type="ECO:0000259" key="7">
    <source>
        <dbReference type="Pfam" id="PF13396"/>
    </source>
</evidence>
<evidence type="ECO:0000313" key="9">
    <source>
        <dbReference type="Proteomes" id="UP000678243"/>
    </source>
</evidence>
<evidence type="ECO:0000256" key="4">
    <source>
        <dbReference type="ARBA" id="ARBA00022989"/>
    </source>
</evidence>
<dbReference type="RefSeq" id="WP_211541859.1">
    <property type="nucleotide sequence ID" value="NZ_JAGTUK010000002.1"/>
</dbReference>
<dbReference type="Pfam" id="PF13396">
    <property type="entry name" value="PLDc_N"/>
    <property type="match status" value="1"/>
</dbReference>
<evidence type="ECO:0000313" key="8">
    <source>
        <dbReference type="EMBL" id="MBS0023666.1"/>
    </source>
</evidence>
<keyword evidence="3 6" id="KW-0812">Transmembrane</keyword>
<gene>
    <name evidence="8" type="ORF">KE274_06040</name>
</gene>
<feature type="domain" description="Cardiolipin synthase N-terminal" evidence="7">
    <location>
        <begin position="21"/>
        <end position="60"/>
    </location>
</feature>
<feature type="transmembrane region" description="Helical" evidence="6">
    <location>
        <begin position="6"/>
        <end position="27"/>
    </location>
</feature>
<evidence type="ECO:0000256" key="1">
    <source>
        <dbReference type="ARBA" id="ARBA00004651"/>
    </source>
</evidence>
<keyword evidence="2" id="KW-1003">Cell membrane</keyword>
<reference evidence="8 9" key="1">
    <citation type="submission" date="2021-04" db="EMBL/GenBank/DDBJ databases">
        <title>Whole genome analysis of root endophytic bacterium Microbacterium paraoxydans ku-mp colonizing RP-bio226 rice variety.</title>
        <authorList>
            <person name="Ulaganathan K."/>
            <person name="Latha B."/>
        </authorList>
    </citation>
    <scope>NUCLEOTIDE SEQUENCE [LARGE SCALE GENOMIC DNA]</scope>
    <source>
        <strain evidence="9">ku-mp</strain>
    </source>
</reference>
<proteinExistence type="predicted"/>
<evidence type="ECO:0000256" key="3">
    <source>
        <dbReference type="ARBA" id="ARBA00022692"/>
    </source>
</evidence>
<feature type="transmembrane region" description="Helical" evidence="6">
    <location>
        <begin position="39"/>
        <end position="59"/>
    </location>
</feature>
<comment type="subcellular location">
    <subcellularLocation>
        <location evidence="1">Cell membrane</location>
        <topology evidence="1">Multi-pass membrane protein</topology>
    </subcellularLocation>
</comment>
<keyword evidence="9" id="KW-1185">Reference proteome</keyword>
<evidence type="ECO:0000256" key="2">
    <source>
        <dbReference type="ARBA" id="ARBA00022475"/>
    </source>
</evidence>
<protein>
    <submittedName>
        <fullName evidence="8">PLDc N-terminal domain-containing protein</fullName>
    </submittedName>
</protein>
<dbReference type="EMBL" id="JAGTUK010000002">
    <property type="protein sequence ID" value="MBS0023666.1"/>
    <property type="molecule type" value="Genomic_DNA"/>
</dbReference>
<keyword evidence="4 6" id="KW-1133">Transmembrane helix</keyword>
<evidence type="ECO:0000256" key="6">
    <source>
        <dbReference type="SAM" id="Phobius"/>
    </source>
</evidence>